<feature type="non-terminal residue" evidence="2">
    <location>
        <position position="1"/>
    </location>
</feature>
<dbReference type="EMBL" id="CAJNIZ010047712">
    <property type="protein sequence ID" value="CAE7774319.1"/>
    <property type="molecule type" value="Genomic_DNA"/>
</dbReference>
<dbReference type="AlphaFoldDB" id="A0A812YAJ8"/>
<sequence>DISDAPPVDPRDPSERKRARIEEQTQPVEAAESAPVETEGPGDDDGSLSGGEAKADPYLAFEDEPLMPEVVASES</sequence>
<reference evidence="2" key="1">
    <citation type="submission" date="2021-02" db="EMBL/GenBank/DDBJ databases">
        <authorList>
            <person name="Dougan E. K."/>
            <person name="Rhodes N."/>
            <person name="Thang M."/>
            <person name="Chan C."/>
        </authorList>
    </citation>
    <scope>NUCLEOTIDE SEQUENCE</scope>
</reference>
<feature type="compositionally biased region" description="Basic and acidic residues" evidence="1">
    <location>
        <begin position="9"/>
        <end position="23"/>
    </location>
</feature>
<comment type="caution">
    <text evidence="2">The sequence shown here is derived from an EMBL/GenBank/DDBJ whole genome shotgun (WGS) entry which is preliminary data.</text>
</comment>
<name>A0A812YAJ8_SYMPI</name>
<dbReference type="Proteomes" id="UP000649617">
    <property type="component" value="Unassembled WGS sequence"/>
</dbReference>
<gene>
    <name evidence="2" type="ORF">SPIL2461_LOCUS22884</name>
</gene>
<accession>A0A812YAJ8</accession>
<proteinExistence type="predicted"/>
<feature type="region of interest" description="Disordered" evidence="1">
    <location>
        <begin position="1"/>
        <end position="75"/>
    </location>
</feature>
<protein>
    <submittedName>
        <fullName evidence="2">Uncharacterized protein</fullName>
    </submittedName>
</protein>
<keyword evidence="3" id="KW-1185">Reference proteome</keyword>
<dbReference type="OrthoDB" id="449007at2759"/>
<organism evidence="2 3">
    <name type="scientific">Symbiodinium pilosum</name>
    <name type="common">Dinoflagellate</name>
    <dbReference type="NCBI Taxonomy" id="2952"/>
    <lineage>
        <taxon>Eukaryota</taxon>
        <taxon>Sar</taxon>
        <taxon>Alveolata</taxon>
        <taxon>Dinophyceae</taxon>
        <taxon>Suessiales</taxon>
        <taxon>Symbiodiniaceae</taxon>
        <taxon>Symbiodinium</taxon>
    </lineage>
</organism>
<evidence type="ECO:0000313" key="2">
    <source>
        <dbReference type="EMBL" id="CAE7774319.1"/>
    </source>
</evidence>
<evidence type="ECO:0000256" key="1">
    <source>
        <dbReference type="SAM" id="MobiDB-lite"/>
    </source>
</evidence>
<evidence type="ECO:0000313" key="3">
    <source>
        <dbReference type="Proteomes" id="UP000649617"/>
    </source>
</evidence>